<keyword evidence="5" id="KW-1185">Reference proteome</keyword>
<dbReference type="InterPro" id="IPR000073">
    <property type="entry name" value="AB_hydrolase_1"/>
</dbReference>
<evidence type="ECO:0000256" key="2">
    <source>
        <dbReference type="ARBA" id="ARBA00022801"/>
    </source>
</evidence>
<name>A0A8S1D5K4_9INSE</name>
<evidence type="ECO:0000259" key="3">
    <source>
        <dbReference type="Pfam" id="PF00561"/>
    </source>
</evidence>
<evidence type="ECO:0000313" key="5">
    <source>
        <dbReference type="Proteomes" id="UP000494165"/>
    </source>
</evidence>
<proteinExistence type="inferred from homology"/>
<keyword evidence="2" id="KW-0378">Hydrolase</keyword>
<dbReference type="Gene3D" id="3.40.50.1820">
    <property type="entry name" value="alpha/beta hydrolase"/>
    <property type="match status" value="2"/>
</dbReference>
<dbReference type="EMBL" id="CADEPI010000117">
    <property type="protein sequence ID" value="CAB3375738.1"/>
    <property type="molecule type" value="Genomic_DNA"/>
</dbReference>
<reference evidence="4 5" key="1">
    <citation type="submission" date="2020-04" db="EMBL/GenBank/DDBJ databases">
        <authorList>
            <person name="Alioto T."/>
            <person name="Alioto T."/>
            <person name="Gomez Garrido J."/>
        </authorList>
    </citation>
    <scope>NUCLEOTIDE SEQUENCE [LARGE SCALE GENOMIC DNA]</scope>
</reference>
<dbReference type="Pfam" id="PF00561">
    <property type="entry name" value="Abhydrolase_1"/>
    <property type="match status" value="2"/>
</dbReference>
<comment type="caution">
    <text evidence="4">The sequence shown here is derived from an EMBL/GenBank/DDBJ whole genome shotgun (WGS) entry which is preliminary data.</text>
</comment>
<feature type="domain" description="AB hydrolase-1" evidence="3">
    <location>
        <begin position="289"/>
        <end position="475"/>
    </location>
</feature>
<protein>
    <recommendedName>
        <fullName evidence="3">AB hydrolase-1 domain-containing protein</fullName>
    </recommendedName>
</protein>
<dbReference type="PANTHER" id="PTHR43798">
    <property type="entry name" value="MONOACYLGLYCEROL LIPASE"/>
    <property type="match status" value="1"/>
</dbReference>
<organism evidence="4 5">
    <name type="scientific">Cloeon dipterum</name>
    <dbReference type="NCBI Taxonomy" id="197152"/>
    <lineage>
        <taxon>Eukaryota</taxon>
        <taxon>Metazoa</taxon>
        <taxon>Ecdysozoa</taxon>
        <taxon>Arthropoda</taxon>
        <taxon>Hexapoda</taxon>
        <taxon>Insecta</taxon>
        <taxon>Pterygota</taxon>
        <taxon>Palaeoptera</taxon>
        <taxon>Ephemeroptera</taxon>
        <taxon>Pisciforma</taxon>
        <taxon>Baetidae</taxon>
        <taxon>Cloeon</taxon>
    </lineage>
</organism>
<dbReference type="OrthoDB" id="190201at2759"/>
<dbReference type="SUPFAM" id="SSF53474">
    <property type="entry name" value="alpha/beta-Hydrolases"/>
    <property type="match status" value="2"/>
</dbReference>
<dbReference type="GO" id="GO:0016020">
    <property type="term" value="C:membrane"/>
    <property type="evidence" value="ECO:0007669"/>
    <property type="project" value="TreeGrafter"/>
</dbReference>
<dbReference type="PANTHER" id="PTHR43798:SF14">
    <property type="entry name" value="SERINE HYDROLASE-LIKE PROTEIN DDB_G0286239"/>
    <property type="match status" value="1"/>
</dbReference>
<dbReference type="InterPro" id="IPR050266">
    <property type="entry name" value="AB_hydrolase_sf"/>
</dbReference>
<accession>A0A8S1D5K4</accession>
<dbReference type="GO" id="GO:0016787">
    <property type="term" value="F:hydrolase activity"/>
    <property type="evidence" value="ECO:0007669"/>
    <property type="project" value="UniProtKB-KW"/>
</dbReference>
<comment type="similarity">
    <text evidence="1">Belongs to the AB hydrolase superfamily.</text>
</comment>
<evidence type="ECO:0000256" key="1">
    <source>
        <dbReference type="ARBA" id="ARBA00008645"/>
    </source>
</evidence>
<evidence type="ECO:0000313" key="4">
    <source>
        <dbReference type="EMBL" id="CAB3375738.1"/>
    </source>
</evidence>
<dbReference type="AlphaFoldDB" id="A0A8S1D5K4"/>
<dbReference type="Proteomes" id="UP000494165">
    <property type="component" value="Unassembled WGS sequence"/>
</dbReference>
<feature type="domain" description="AB hydrolase-1" evidence="3">
    <location>
        <begin position="52"/>
        <end position="152"/>
    </location>
</feature>
<sequence>MLIEPRKATHTLCMEPTSVDFSKLTRGYREISIPVDWGHIAAKWWGPVDVQPVVAIHGWHDNANSWDPLMNMMPPDLAFLAIDMPGNGRSSNFPSSTWYHAIEDIMALRAICKHFQWRETVTFLCHSYATGHAFNYAASYPDEVKKVIGIDFITPVGVTHQTLVKSGGRRLDRSIDAVATGLQRPAKTLAEHAEEYCKANNNGISLEGAIYMLERSMERAESDPNLFCSSRDGRNSTQFYYSFPNDFILELAKQIRCEYYVIRVTLPGFAERLELMFKGKWWGPRQLQPVIVMHGWHENANSWDPLMNLMPEDLAFLAIDLPGNGLSSHYPSSTWYHIMEDILALRKLIQYFQWKQAVTFLCHSFSTGHAFIYAASYPDEVKKVIAVDLTTPVGITHETLMQTGGKRLDKTIDIVDQSRKRTAKTLEQHAADYQKAANNSISLEAAKHVLERSMERSKSDPTLFRSTRDGRNTFRFYFSFPNDFMFDLAHRVKCEYYVIRATLPLYVEQRELTFRVEEILRNSAKKFERVNVDGKHHVHLDHPQRVLEQILRWLEADDALGKSSQSSPPNSLAKAKM</sequence>
<dbReference type="InterPro" id="IPR029058">
    <property type="entry name" value="AB_hydrolase_fold"/>
</dbReference>
<gene>
    <name evidence="4" type="ORF">CLODIP_2_CD14939</name>
</gene>